<organism evidence="1 2">
    <name type="scientific">Streptomyces endocoffeicus</name>
    <dbReference type="NCBI Taxonomy" id="2898945"/>
    <lineage>
        <taxon>Bacteria</taxon>
        <taxon>Bacillati</taxon>
        <taxon>Actinomycetota</taxon>
        <taxon>Actinomycetes</taxon>
        <taxon>Kitasatosporales</taxon>
        <taxon>Streptomycetaceae</taxon>
        <taxon>Streptomyces</taxon>
    </lineage>
</organism>
<keyword evidence="2" id="KW-1185">Reference proteome</keyword>
<comment type="caution">
    <text evidence="1">The sequence shown here is derived from an EMBL/GenBank/DDBJ whole genome shotgun (WGS) entry which is preliminary data.</text>
</comment>
<sequence>MGGPSALLAKDQWHQPAGASALQRSLDWHRDPARLHHVAAFADLNVLAFALVAAQGANEANDVFATLRGVVTPWPWNALGDPLMAYERATRRAPR</sequence>
<evidence type="ECO:0000313" key="1">
    <source>
        <dbReference type="EMBL" id="MBL1119773.1"/>
    </source>
</evidence>
<protein>
    <submittedName>
        <fullName evidence="1">Uncharacterized protein</fullName>
    </submittedName>
</protein>
<evidence type="ECO:0000313" key="2">
    <source>
        <dbReference type="Proteomes" id="UP000621510"/>
    </source>
</evidence>
<gene>
    <name evidence="1" type="ORF">JK364_46825</name>
</gene>
<accession>A0ABS1Q544</accession>
<dbReference type="EMBL" id="JAERRG010000036">
    <property type="protein sequence ID" value="MBL1119773.1"/>
    <property type="molecule type" value="Genomic_DNA"/>
</dbReference>
<dbReference type="Proteomes" id="UP000621510">
    <property type="component" value="Unassembled WGS sequence"/>
</dbReference>
<dbReference type="RefSeq" id="WP_201857548.1">
    <property type="nucleotide sequence ID" value="NZ_JAERRG010000036.1"/>
</dbReference>
<reference evidence="1 2" key="1">
    <citation type="submission" date="2021-01" db="EMBL/GenBank/DDBJ databases">
        <title>WGS of actinomycetes isolated from Thailand.</title>
        <authorList>
            <person name="Thawai C."/>
        </authorList>
    </citation>
    <scope>NUCLEOTIDE SEQUENCE [LARGE SCALE GENOMIC DNA]</scope>
    <source>
        <strain evidence="1 2">CA3R110</strain>
    </source>
</reference>
<name>A0ABS1Q544_9ACTN</name>
<proteinExistence type="predicted"/>